<keyword evidence="3" id="KW-0274">FAD</keyword>
<dbReference type="PANTHER" id="PTHR46496">
    <property type="match status" value="1"/>
</dbReference>
<dbReference type="Gene3D" id="3.50.50.60">
    <property type="entry name" value="FAD/NAD(P)-binding domain"/>
    <property type="match status" value="1"/>
</dbReference>
<keyword evidence="7" id="KW-1185">Reference proteome</keyword>
<keyword evidence="2" id="KW-0285">Flavoprotein</keyword>
<dbReference type="Proteomes" id="UP000660675">
    <property type="component" value="Unassembled WGS sequence"/>
</dbReference>
<evidence type="ECO:0000313" key="7">
    <source>
        <dbReference type="Proteomes" id="UP000660675"/>
    </source>
</evidence>
<protein>
    <submittedName>
        <fullName evidence="6">FAD-dependent monooxygenase</fullName>
    </submittedName>
</protein>
<evidence type="ECO:0000313" key="6">
    <source>
        <dbReference type="EMBL" id="GGV94667.1"/>
    </source>
</evidence>
<dbReference type="GO" id="GO:0004497">
    <property type="term" value="F:monooxygenase activity"/>
    <property type="evidence" value="ECO:0007669"/>
    <property type="project" value="UniProtKB-KW"/>
</dbReference>
<dbReference type="Pfam" id="PF01494">
    <property type="entry name" value="FAD_binding_3"/>
    <property type="match status" value="1"/>
</dbReference>
<name>A0ABQ2W9I9_9ACTN</name>
<dbReference type="InterPro" id="IPR036188">
    <property type="entry name" value="FAD/NAD-bd_sf"/>
</dbReference>
<evidence type="ECO:0000256" key="4">
    <source>
        <dbReference type="ARBA" id="ARBA00023002"/>
    </source>
</evidence>
<sequence>MDPVLIAGAGIGGLTLAAGLAGRGIPAVVLEQAEQLAPVGAGLTVQPNALMALRRLGLAAPFEAVGARLSTAAVYDARGRVLLQPSPAQADALLAEIGAPTLGLHRATIHQVLVGQLGTSELRLASAVTAADPDQATVTLANGQEVRGSVLVGADGLRSTVRTALLGAQAPTYSGYYCWRGVTDANPLPSDWIGEIWGAGRRFGGCVIDGDRLYWFLCANGPAGGKDSDVRAALTRATAEFPDYVRQAVRDTPVSAVRRDDIRDRPPVTQWGRGRTTLLGDAAHPMTPNLGQGACQAIEDALALTDLITEHGPTPDALRRYERFRRPRANAVVKAAHQLGRIAHWSTPTRTRVRNTLVRLIPASVLVRQLRASWRLPETTS</sequence>
<dbReference type="EMBL" id="BMTF01000029">
    <property type="protein sequence ID" value="GGV94667.1"/>
    <property type="molecule type" value="Genomic_DNA"/>
</dbReference>
<dbReference type="InterPro" id="IPR002938">
    <property type="entry name" value="FAD-bd"/>
</dbReference>
<reference evidence="7" key="1">
    <citation type="journal article" date="2019" name="Int. J. Syst. Evol. Microbiol.">
        <title>The Global Catalogue of Microorganisms (GCM) 10K type strain sequencing project: providing services to taxonomists for standard genome sequencing and annotation.</title>
        <authorList>
            <consortium name="The Broad Institute Genomics Platform"/>
            <consortium name="The Broad Institute Genome Sequencing Center for Infectious Disease"/>
            <person name="Wu L."/>
            <person name="Ma J."/>
        </authorList>
    </citation>
    <scope>NUCLEOTIDE SEQUENCE [LARGE SCALE GENOMIC DNA]</scope>
    <source>
        <strain evidence="7">JCM 4376</strain>
    </source>
</reference>
<evidence type="ECO:0000259" key="5">
    <source>
        <dbReference type="Pfam" id="PF01494"/>
    </source>
</evidence>
<dbReference type="PANTHER" id="PTHR46496:SF1">
    <property type="entry name" value="ZEAXANTHIN EPOXIDASE, CHLOROPLASTIC"/>
    <property type="match status" value="1"/>
</dbReference>
<dbReference type="RefSeq" id="WP_189547455.1">
    <property type="nucleotide sequence ID" value="NZ_BMTF01000029.1"/>
</dbReference>
<proteinExistence type="predicted"/>
<organism evidence="6 7">
    <name type="scientific">Streptomyces gelaticus</name>
    <dbReference type="NCBI Taxonomy" id="285446"/>
    <lineage>
        <taxon>Bacteria</taxon>
        <taxon>Bacillati</taxon>
        <taxon>Actinomycetota</taxon>
        <taxon>Actinomycetes</taxon>
        <taxon>Kitasatosporales</taxon>
        <taxon>Streptomycetaceae</taxon>
        <taxon>Streptomyces</taxon>
    </lineage>
</organism>
<keyword evidence="6" id="KW-0503">Monooxygenase</keyword>
<gene>
    <name evidence="6" type="ORF">GCM10015535_60480</name>
</gene>
<accession>A0ABQ2W9I9</accession>
<comment type="caution">
    <text evidence="6">The sequence shown here is derived from an EMBL/GenBank/DDBJ whole genome shotgun (WGS) entry which is preliminary data.</text>
</comment>
<evidence type="ECO:0000256" key="3">
    <source>
        <dbReference type="ARBA" id="ARBA00022827"/>
    </source>
</evidence>
<keyword evidence="4" id="KW-0560">Oxidoreductase</keyword>
<evidence type="ECO:0000256" key="2">
    <source>
        <dbReference type="ARBA" id="ARBA00022630"/>
    </source>
</evidence>
<evidence type="ECO:0000256" key="1">
    <source>
        <dbReference type="ARBA" id="ARBA00001974"/>
    </source>
</evidence>
<dbReference type="PRINTS" id="PR00420">
    <property type="entry name" value="RNGMNOXGNASE"/>
</dbReference>
<comment type="cofactor">
    <cofactor evidence="1">
        <name>FAD</name>
        <dbReference type="ChEBI" id="CHEBI:57692"/>
    </cofactor>
</comment>
<feature type="domain" description="FAD-binding" evidence="5">
    <location>
        <begin position="3"/>
        <end position="335"/>
    </location>
</feature>
<dbReference type="SUPFAM" id="SSF51905">
    <property type="entry name" value="FAD/NAD(P)-binding domain"/>
    <property type="match status" value="1"/>
</dbReference>